<gene>
    <name evidence="1" type="ORF">LCGC14_0142820</name>
</gene>
<accession>A0A0F9VGS0</accession>
<evidence type="ECO:0000313" key="1">
    <source>
        <dbReference type="EMBL" id="KKN99037.1"/>
    </source>
</evidence>
<proteinExistence type="predicted"/>
<dbReference type="AlphaFoldDB" id="A0A0F9VGS0"/>
<name>A0A0F9VGS0_9ZZZZ</name>
<dbReference type="Gene3D" id="3.40.140.10">
    <property type="entry name" value="Cytidine Deaminase, domain 2"/>
    <property type="match status" value="1"/>
</dbReference>
<organism evidence="1">
    <name type="scientific">marine sediment metagenome</name>
    <dbReference type="NCBI Taxonomy" id="412755"/>
    <lineage>
        <taxon>unclassified sequences</taxon>
        <taxon>metagenomes</taxon>
        <taxon>ecological metagenomes</taxon>
    </lineage>
</organism>
<dbReference type="EMBL" id="LAZR01000049">
    <property type="protein sequence ID" value="KKN99037.1"/>
    <property type="molecule type" value="Genomic_DNA"/>
</dbReference>
<reference evidence="1" key="1">
    <citation type="journal article" date="2015" name="Nature">
        <title>Complex archaea that bridge the gap between prokaryotes and eukaryotes.</title>
        <authorList>
            <person name="Spang A."/>
            <person name="Saw J.H."/>
            <person name="Jorgensen S.L."/>
            <person name="Zaremba-Niedzwiedzka K."/>
            <person name="Martijn J."/>
            <person name="Lind A.E."/>
            <person name="van Eijk R."/>
            <person name="Schleper C."/>
            <person name="Guy L."/>
            <person name="Ettema T.J."/>
        </authorList>
    </citation>
    <scope>NUCLEOTIDE SEQUENCE</scope>
</reference>
<dbReference type="SUPFAM" id="SSF102712">
    <property type="entry name" value="JAB1/MPN domain"/>
    <property type="match status" value="1"/>
</dbReference>
<sequence>MSNNFMEPKMTFGNALRFSAYAYAKLLWMRNRGSTEVAGYCITGTEDPLLVTDFALIKQKCTSVSFDMDPEDLADFGERMVDAGLASWQCLNILAHSHPANCPQPSPTDENNFRNAFSHPHWAVMFIIANGGATYCRLKVNIGPGIIKELPIEIDWSEPFQGSNKEEWEKEYKDKVTEIEFCSAFNKPLVNRGTQFLDDDDNWLDYYMENRESVPSDSLDIISCHSDNDNNDYLYDDNDYDCYWLADGDAECWNPEDNFWYSYNPITKTWFKDGMPVNKPTARITRIMETWAADNADERLDIMRAAQ</sequence>
<evidence type="ECO:0008006" key="2">
    <source>
        <dbReference type="Google" id="ProtNLM"/>
    </source>
</evidence>
<protein>
    <recommendedName>
        <fullName evidence="2">JAB domain-containing protein</fullName>
    </recommendedName>
</protein>
<comment type="caution">
    <text evidence="1">The sequence shown here is derived from an EMBL/GenBank/DDBJ whole genome shotgun (WGS) entry which is preliminary data.</text>
</comment>